<feature type="region of interest" description="Disordered" evidence="1">
    <location>
        <begin position="347"/>
        <end position="375"/>
    </location>
</feature>
<sequence>MILIGALLLGLGVLIGVRACPASVIIEGCGTYFPAIPLDAPTVLPSDDYETTQSMLPYPQFAIKCLSSIFIDGCGQVLAGVLATVYPASSFAPIGDTLSANDGTYSIDLTSYAGDYSNLRIEFSKEGFISKEETISVPDCGVVEVNISMVPEAVDKPLLLSFLCILTGEEMGPGCFVTACEPSLTSLPVIECGDPIAEGWTNDYGEILFLLPATTGPVVYVTIESCSPFTFDGTGVGTLIDLDPVSTTSETISIECGTMELHGCVKNNPRSRPLVGAEVCVACPYDPQVLCTETDSTGGYSLDIPRECAVRGDTIEVTAYDNRNRTYTAIVQTDPTLAENEQCFYMAPGQAPGRHSSRASTVGSGRGSKGRKNEE</sequence>
<keyword evidence="2" id="KW-0732">Signal</keyword>
<organism evidence="3 4">
    <name type="scientific">Kipferlia bialata</name>
    <dbReference type="NCBI Taxonomy" id="797122"/>
    <lineage>
        <taxon>Eukaryota</taxon>
        <taxon>Metamonada</taxon>
        <taxon>Carpediemonas-like organisms</taxon>
        <taxon>Kipferlia</taxon>
    </lineage>
</organism>
<dbReference type="SUPFAM" id="SSF49464">
    <property type="entry name" value="Carboxypeptidase regulatory domain-like"/>
    <property type="match status" value="1"/>
</dbReference>
<feature type="signal peptide" evidence="2">
    <location>
        <begin position="1"/>
        <end position="19"/>
    </location>
</feature>
<evidence type="ECO:0000313" key="4">
    <source>
        <dbReference type="Proteomes" id="UP000265618"/>
    </source>
</evidence>
<accession>A0A9K3GIL4</accession>
<keyword evidence="4" id="KW-1185">Reference proteome</keyword>
<comment type="caution">
    <text evidence="3">The sequence shown here is derived from an EMBL/GenBank/DDBJ whole genome shotgun (WGS) entry which is preliminary data.</text>
</comment>
<protein>
    <recommendedName>
        <fullName evidence="5">Carboxypeptidase regulatory-like domain-containing protein</fullName>
    </recommendedName>
</protein>
<dbReference type="InterPro" id="IPR008969">
    <property type="entry name" value="CarboxyPept-like_regulatory"/>
</dbReference>
<reference evidence="3 4" key="1">
    <citation type="journal article" date="2018" name="PLoS ONE">
        <title>The draft genome of Kipferlia bialata reveals reductive genome evolution in fornicate parasites.</title>
        <authorList>
            <person name="Tanifuji G."/>
            <person name="Takabayashi S."/>
            <person name="Kume K."/>
            <person name="Takagi M."/>
            <person name="Nakayama T."/>
            <person name="Kamikawa R."/>
            <person name="Inagaki Y."/>
            <person name="Hashimoto T."/>
        </authorList>
    </citation>
    <scope>NUCLEOTIDE SEQUENCE [LARGE SCALE GENOMIC DNA]</scope>
    <source>
        <strain evidence="3">NY0173</strain>
    </source>
</reference>
<dbReference type="EMBL" id="BDIP01001091">
    <property type="protein sequence ID" value="GIQ83546.1"/>
    <property type="molecule type" value="Genomic_DNA"/>
</dbReference>
<evidence type="ECO:0000313" key="3">
    <source>
        <dbReference type="EMBL" id="GIQ83546.1"/>
    </source>
</evidence>
<evidence type="ECO:0000256" key="2">
    <source>
        <dbReference type="SAM" id="SignalP"/>
    </source>
</evidence>
<proteinExistence type="predicted"/>
<gene>
    <name evidence="3" type="ORF">KIPB_004889</name>
</gene>
<evidence type="ECO:0008006" key="5">
    <source>
        <dbReference type="Google" id="ProtNLM"/>
    </source>
</evidence>
<evidence type="ECO:0000256" key="1">
    <source>
        <dbReference type="SAM" id="MobiDB-lite"/>
    </source>
</evidence>
<name>A0A9K3GIL4_9EUKA</name>
<feature type="chain" id="PRO_5039928677" description="Carboxypeptidase regulatory-like domain-containing protein" evidence="2">
    <location>
        <begin position="20"/>
        <end position="375"/>
    </location>
</feature>
<dbReference type="Proteomes" id="UP000265618">
    <property type="component" value="Unassembled WGS sequence"/>
</dbReference>
<dbReference type="AlphaFoldDB" id="A0A9K3GIL4"/>